<dbReference type="AlphaFoldDB" id="A0A1Y2IBV2"/>
<evidence type="ECO:0000256" key="1">
    <source>
        <dbReference type="SAM" id="SignalP"/>
    </source>
</evidence>
<evidence type="ECO:0008006" key="4">
    <source>
        <dbReference type="Google" id="ProtNLM"/>
    </source>
</evidence>
<gene>
    <name evidence="2" type="ORF">PYCCODRAFT_1480508</name>
</gene>
<keyword evidence="3" id="KW-1185">Reference proteome</keyword>
<dbReference type="Proteomes" id="UP000193067">
    <property type="component" value="Unassembled WGS sequence"/>
</dbReference>
<protein>
    <recommendedName>
        <fullName evidence="4">Secreted protein</fullName>
    </recommendedName>
</protein>
<accession>A0A1Y2IBV2</accession>
<feature type="signal peptide" evidence="1">
    <location>
        <begin position="1"/>
        <end position="23"/>
    </location>
</feature>
<dbReference type="EMBL" id="KZ084136">
    <property type="protein sequence ID" value="OSC98614.1"/>
    <property type="molecule type" value="Genomic_DNA"/>
</dbReference>
<reference evidence="2 3" key="1">
    <citation type="journal article" date="2015" name="Biotechnol. Biofuels">
        <title>Enhanced degradation of softwood versus hardwood by the white-rot fungus Pycnoporus coccineus.</title>
        <authorList>
            <person name="Couturier M."/>
            <person name="Navarro D."/>
            <person name="Chevret D."/>
            <person name="Henrissat B."/>
            <person name="Piumi F."/>
            <person name="Ruiz-Duenas F.J."/>
            <person name="Martinez A.T."/>
            <person name="Grigoriev I.V."/>
            <person name="Riley R."/>
            <person name="Lipzen A."/>
            <person name="Berrin J.G."/>
            <person name="Master E.R."/>
            <person name="Rosso M.N."/>
        </authorList>
    </citation>
    <scope>NUCLEOTIDE SEQUENCE [LARGE SCALE GENOMIC DNA]</scope>
    <source>
        <strain evidence="2 3">BRFM310</strain>
    </source>
</reference>
<organism evidence="2 3">
    <name type="scientific">Trametes coccinea (strain BRFM310)</name>
    <name type="common">Pycnoporus coccineus</name>
    <dbReference type="NCBI Taxonomy" id="1353009"/>
    <lineage>
        <taxon>Eukaryota</taxon>
        <taxon>Fungi</taxon>
        <taxon>Dikarya</taxon>
        <taxon>Basidiomycota</taxon>
        <taxon>Agaricomycotina</taxon>
        <taxon>Agaricomycetes</taxon>
        <taxon>Polyporales</taxon>
        <taxon>Polyporaceae</taxon>
        <taxon>Trametes</taxon>
    </lineage>
</organism>
<evidence type="ECO:0000313" key="2">
    <source>
        <dbReference type="EMBL" id="OSC98614.1"/>
    </source>
</evidence>
<evidence type="ECO:0000313" key="3">
    <source>
        <dbReference type="Proteomes" id="UP000193067"/>
    </source>
</evidence>
<sequence>MPRLTSTLPTLLFAFTLMLLVSAGPVPPASPVVSLDVAPSVVVDAVVVPPLPSIAFTLGPRPASDPLPLPTTTKVGGFVPPEMDWLS</sequence>
<proteinExistence type="predicted"/>
<dbReference type="OrthoDB" id="2757705at2759"/>
<keyword evidence="1" id="KW-0732">Signal</keyword>
<name>A0A1Y2IBV2_TRAC3</name>
<feature type="chain" id="PRO_5012463454" description="Secreted protein" evidence="1">
    <location>
        <begin position="24"/>
        <end position="87"/>
    </location>
</feature>